<comment type="similarity">
    <text evidence="2 10">Belongs to the GSP M family.</text>
</comment>
<comment type="subcellular location">
    <subcellularLocation>
        <location evidence="1">Cell inner membrane</location>
        <topology evidence="1">Single-pass membrane protein</topology>
    </subcellularLocation>
</comment>
<gene>
    <name evidence="12" type="ORF">DXX93_19065</name>
</gene>
<dbReference type="RefSeq" id="WP_116009493.1">
    <property type="nucleotide sequence ID" value="NZ_QUOU01000001.1"/>
</dbReference>
<dbReference type="InterPro" id="IPR007690">
    <property type="entry name" value="T2SS_GspM"/>
</dbReference>
<evidence type="ECO:0000256" key="1">
    <source>
        <dbReference type="ARBA" id="ARBA00004377"/>
    </source>
</evidence>
<dbReference type="Pfam" id="PF04612">
    <property type="entry name" value="T2SSM"/>
    <property type="match status" value="1"/>
</dbReference>
<keyword evidence="7 10" id="KW-0653">Protein transport</keyword>
<dbReference type="PIRSF" id="PIRSF006291">
    <property type="entry name" value="GspM"/>
    <property type="match status" value="1"/>
</dbReference>
<dbReference type="SUPFAM" id="SSF103054">
    <property type="entry name" value="General secretion pathway protein M, EpsM"/>
    <property type="match status" value="1"/>
</dbReference>
<keyword evidence="4 10" id="KW-1003">Cell membrane</keyword>
<evidence type="ECO:0000256" key="2">
    <source>
        <dbReference type="ARBA" id="ARBA00010637"/>
    </source>
</evidence>
<dbReference type="Gene3D" id="3.30.1360.100">
    <property type="entry name" value="General secretion pathway protein M, EpsM"/>
    <property type="match status" value="1"/>
</dbReference>
<evidence type="ECO:0000313" key="12">
    <source>
        <dbReference type="EMBL" id="REL28459.1"/>
    </source>
</evidence>
<evidence type="ECO:0000256" key="7">
    <source>
        <dbReference type="ARBA" id="ARBA00022927"/>
    </source>
</evidence>
<dbReference type="GO" id="GO:0015627">
    <property type="term" value="C:type II protein secretion system complex"/>
    <property type="evidence" value="ECO:0007669"/>
    <property type="project" value="InterPro"/>
</dbReference>
<dbReference type="OrthoDB" id="6624834at2"/>
<dbReference type="GO" id="GO:0005886">
    <property type="term" value="C:plasma membrane"/>
    <property type="evidence" value="ECO:0007669"/>
    <property type="project" value="UniProtKB-SubCell"/>
</dbReference>
<evidence type="ECO:0000256" key="6">
    <source>
        <dbReference type="ARBA" id="ARBA00022692"/>
    </source>
</evidence>
<proteinExistence type="inferred from homology"/>
<dbReference type="AlphaFoldDB" id="A0A3E0TVG1"/>
<evidence type="ECO:0000256" key="10">
    <source>
        <dbReference type="PIRNR" id="PIRNR006291"/>
    </source>
</evidence>
<evidence type="ECO:0000256" key="8">
    <source>
        <dbReference type="ARBA" id="ARBA00022989"/>
    </source>
</evidence>
<dbReference type="EMBL" id="QUOU01000001">
    <property type="protein sequence ID" value="REL28459.1"/>
    <property type="molecule type" value="Genomic_DNA"/>
</dbReference>
<keyword evidence="5 10" id="KW-0997">Cell inner membrane</keyword>
<evidence type="ECO:0000313" key="13">
    <source>
        <dbReference type="Proteomes" id="UP000256478"/>
    </source>
</evidence>
<dbReference type="GO" id="GO:0015628">
    <property type="term" value="P:protein secretion by the type II secretion system"/>
    <property type="evidence" value="ECO:0007669"/>
    <property type="project" value="InterPro"/>
</dbReference>
<evidence type="ECO:0000256" key="3">
    <source>
        <dbReference type="ARBA" id="ARBA00022448"/>
    </source>
</evidence>
<dbReference type="InterPro" id="IPR023229">
    <property type="entry name" value="T2SS_M_periplasmic_sf"/>
</dbReference>
<sequence length="156" mass="17536">MKQWWQQLQTREQRLVLAMAAVVLVFILFQGVWQPIHQGVDKAEQKLTRTQELYQFVQTNTAKVNGLAGTNRSISPGGSLSSLVNRVAGQYQISIARIQPQGDNGVQVWIDEIPFEQLLRLLNTLTEQHGLMVSNIDITTGNSPGTVKIRRLTLSR</sequence>
<protein>
    <recommendedName>
        <fullName evidence="10">Type II secretion system protein M</fullName>
        <shortName evidence="10">T2SS protein M</shortName>
    </recommendedName>
    <alternativeName>
        <fullName evidence="10">General secretion pathway protein M</fullName>
    </alternativeName>
</protein>
<keyword evidence="9 10" id="KW-0472">Membrane</keyword>
<name>A0A3E0TVG1_9GAMM</name>
<evidence type="ECO:0000256" key="11">
    <source>
        <dbReference type="SAM" id="Phobius"/>
    </source>
</evidence>
<keyword evidence="3 10" id="KW-0813">Transport</keyword>
<accession>A0A3E0TVG1</accession>
<evidence type="ECO:0000256" key="9">
    <source>
        <dbReference type="ARBA" id="ARBA00023136"/>
    </source>
</evidence>
<evidence type="ECO:0000256" key="5">
    <source>
        <dbReference type="ARBA" id="ARBA00022519"/>
    </source>
</evidence>
<dbReference type="Proteomes" id="UP000256478">
    <property type="component" value="Unassembled WGS sequence"/>
</dbReference>
<feature type="transmembrane region" description="Helical" evidence="11">
    <location>
        <begin position="15"/>
        <end position="33"/>
    </location>
</feature>
<comment type="caution">
    <text evidence="12">The sequence shown here is derived from an EMBL/GenBank/DDBJ whole genome shotgun (WGS) entry which is preliminary data.</text>
</comment>
<keyword evidence="8 11" id="KW-1133">Transmembrane helix</keyword>
<comment type="function">
    <text evidence="10">Inner membrane component of the type II secretion system required for the energy-dependent secretion of extracellular factors such as proteases and toxins from the periplasm.</text>
</comment>
<keyword evidence="6 11" id="KW-0812">Transmembrane</keyword>
<organism evidence="12 13">
    <name type="scientific">Thalassotalea euphylliae</name>
    <dbReference type="NCBI Taxonomy" id="1655234"/>
    <lineage>
        <taxon>Bacteria</taxon>
        <taxon>Pseudomonadati</taxon>
        <taxon>Pseudomonadota</taxon>
        <taxon>Gammaproteobacteria</taxon>
        <taxon>Alteromonadales</taxon>
        <taxon>Colwelliaceae</taxon>
        <taxon>Thalassotalea</taxon>
    </lineage>
</organism>
<evidence type="ECO:0000256" key="4">
    <source>
        <dbReference type="ARBA" id="ARBA00022475"/>
    </source>
</evidence>
<reference evidence="12 13" key="1">
    <citation type="submission" date="2018-08" db="EMBL/GenBank/DDBJ databases">
        <title>Thalassotalea euphylliae genome.</title>
        <authorList>
            <person name="Summers S."/>
            <person name="Rice S.A."/>
            <person name="Freckelton M.L."/>
            <person name="Nedved B.T."/>
            <person name="Hadfield M.G."/>
        </authorList>
    </citation>
    <scope>NUCLEOTIDE SEQUENCE [LARGE SCALE GENOMIC DNA]</scope>
    <source>
        <strain evidence="12 13">H1</strain>
    </source>
</reference>